<feature type="chain" id="PRO_5039942657" description="GH16 domain-containing protein" evidence="2">
    <location>
        <begin position="23"/>
        <end position="385"/>
    </location>
</feature>
<reference evidence="4" key="1">
    <citation type="submission" date="2021-03" db="EMBL/GenBank/DDBJ databases">
        <title>Chromosome level genome of the anhydrobiotic midge Polypedilum vanderplanki.</title>
        <authorList>
            <person name="Yoshida Y."/>
            <person name="Kikawada T."/>
            <person name="Gusev O."/>
        </authorList>
    </citation>
    <scope>NUCLEOTIDE SEQUENCE</scope>
    <source>
        <strain evidence="4">NIAS01</strain>
        <tissue evidence="4">Whole body or cell culture</tissue>
    </source>
</reference>
<dbReference type="Pfam" id="PF00722">
    <property type="entry name" value="Glyco_hydro_16"/>
    <property type="match status" value="1"/>
</dbReference>
<feature type="signal peptide" evidence="2">
    <location>
        <begin position="1"/>
        <end position="22"/>
    </location>
</feature>
<sequence>MAIKEFNLLILLTLVTIHATRGAITKCEKSTTITSGSKAVNEKKVCSGDLIFEESFDGILDLDIWHHDSTFTGDTLHEFQWYTNNRSNSFVEDGNLNLRPTLTADDFGEYFLYSGTLDLHGAPNEWCTNAANSGCIRSGSHENILNPIKSARLRTLNSFAFKYGKVEIQAKLPSGDWLLPSIKFLPLRNAYGRFPASGEIDLLEARGNRDLIKNSVNIGNEQITSTLHFGPHSEADAWQSTSFTRNSNDKSKTFANSFHRYQMEWTSDKITFSVDDIETGTIKAKNGFWEKYEFETKYPGTHNPWFSGTKIAPFDQEFYLSIGLAVGGSHFFNDDIGDKPWSNSSLTAARDFWQARNEWLPTWKINENRTKEASFLIDYIRIWAL</sequence>
<dbReference type="SUPFAM" id="SSF49899">
    <property type="entry name" value="Concanavalin A-like lectins/glucanases"/>
    <property type="match status" value="1"/>
</dbReference>
<dbReference type="OrthoDB" id="4781at2759"/>
<dbReference type="PROSITE" id="PS51762">
    <property type="entry name" value="GH16_2"/>
    <property type="match status" value="1"/>
</dbReference>
<dbReference type="Proteomes" id="UP001107558">
    <property type="component" value="Chromosome 2"/>
</dbReference>
<dbReference type="EMBL" id="JADBJN010000002">
    <property type="protein sequence ID" value="KAG5674655.1"/>
    <property type="molecule type" value="Genomic_DNA"/>
</dbReference>
<evidence type="ECO:0000313" key="5">
    <source>
        <dbReference type="Proteomes" id="UP001107558"/>
    </source>
</evidence>
<keyword evidence="5" id="KW-1185">Reference proteome</keyword>
<dbReference type="PANTHER" id="PTHR10963:SF55">
    <property type="entry name" value="GLYCOSIDE HYDROLASE FAMILY 16 PROTEIN"/>
    <property type="match status" value="1"/>
</dbReference>
<gene>
    <name evidence="4" type="ORF">PVAND_004609</name>
</gene>
<proteinExistence type="inferred from homology"/>
<evidence type="ECO:0000256" key="1">
    <source>
        <dbReference type="ARBA" id="ARBA00006865"/>
    </source>
</evidence>
<evidence type="ECO:0000313" key="4">
    <source>
        <dbReference type="EMBL" id="KAG5674655.1"/>
    </source>
</evidence>
<evidence type="ECO:0000259" key="3">
    <source>
        <dbReference type="PROSITE" id="PS51762"/>
    </source>
</evidence>
<evidence type="ECO:0000256" key="2">
    <source>
        <dbReference type="SAM" id="SignalP"/>
    </source>
</evidence>
<dbReference type="Gene3D" id="2.60.120.200">
    <property type="match status" value="1"/>
</dbReference>
<dbReference type="InterPro" id="IPR013320">
    <property type="entry name" value="ConA-like_dom_sf"/>
</dbReference>
<protein>
    <recommendedName>
        <fullName evidence="3">GH16 domain-containing protein</fullName>
    </recommendedName>
</protein>
<comment type="caution">
    <text evidence="4">The sequence shown here is derived from an EMBL/GenBank/DDBJ whole genome shotgun (WGS) entry which is preliminary data.</text>
</comment>
<feature type="domain" description="GH16" evidence="3">
    <location>
        <begin position="77"/>
        <end position="385"/>
    </location>
</feature>
<dbReference type="AlphaFoldDB" id="A0A9J6BXQ4"/>
<dbReference type="PANTHER" id="PTHR10963">
    <property type="entry name" value="GLYCOSYL HYDROLASE-RELATED"/>
    <property type="match status" value="1"/>
</dbReference>
<dbReference type="InterPro" id="IPR000757">
    <property type="entry name" value="Beta-glucanase-like"/>
</dbReference>
<accession>A0A9J6BXQ4</accession>
<dbReference type="GO" id="GO:0004553">
    <property type="term" value="F:hydrolase activity, hydrolyzing O-glycosyl compounds"/>
    <property type="evidence" value="ECO:0007669"/>
    <property type="project" value="InterPro"/>
</dbReference>
<organism evidence="4 5">
    <name type="scientific">Polypedilum vanderplanki</name>
    <name type="common">Sleeping chironomid midge</name>
    <dbReference type="NCBI Taxonomy" id="319348"/>
    <lineage>
        <taxon>Eukaryota</taxon>
        <taxon>Metazoa</taxon>
        <taxon>Ecdysozoa</taxon>
        <taxon>Arthropoda</taxon>
        <taxon>Hexapoda</taxon>
        <taxon>Insecta</taxon>
        <taxon>Pterygota</taxon>
        <taxon>Neoptera</taxon>
        <taxon>Endopterygota</taxon>
        <taxon>Diptera</taxon>
        <taxon>Nematocera</taxon>
        <taxon>Chironomoidea</taxon>
        <taxon>Chironomidae</taxon>
        <taxon>Chironominae</taxon>
        <taxon>Polypedilum</taxon>
        <taxon>Polypedilum</taxon>
    </lineage>
</organism>
<name>A0A9J6BXQ4_POLVA</name>
<dbReference type="GO" id="GO:0005975">
    <property type="term" value="P:carbohydrate metabolic process"/>
    <property type="evidence" value="ECO:0007669"/>
    <property type="project" value="InterPro"/>
</dbReference>
<comment type="similarity">
    <text evidence="1">Belongs to the glycosyl hydrolase 16 family.</text>
</comment>
<keyword evidence="2" id="KW-0732">Signal</keyword>
<dbReference type="InterPro" id="IPR050546">
    <property type="entry name" value="Glycosyl_Hydrlase_16"/>
</dbReference>